<proteinExistence type="predicted"/>
<feature type="domain" description="Reverse transcriptase" evidence="2">
    <location>
        <begin position="101"/>
        <end position="213"/>
    </location>
</feature>
<feature type="region of interest" description="Disordered" evidence="1">
    <location>
        <begin position="1"/>
        <end position="27"/>
    </location>
</feature>
<accession>A0ABR3MRI5</accession>
<reference evidence="3 4" key="1">
    <citation type="submission" date="2023-09" db="EMBL/GenBank/DDBJ databases">
        <authorList>
            <person name="Wang M."/>
        </authorList>
    </citation>
    <scope>NUCLEOTIDE SEQUENCE [LARGE SCALE GENOMIC DNA]</scope>
    <source>
        <strain evidence="3">GT-2023</strain>
        <tissue evidence="3">Liver</tissue>
    </source>
</reference>
<comment type="caution">
    <text evidence="3">The sequence shown here is derived from an EMBL/GenBank/DDBJ whole genome shotgun (WGS) entry which is preliminary data.</text>
</comment>
<organism evidence="3 4">
    <name type="scientific">Cirrhinus molitorella</name>
    <name type="common">mud carp</name>
    <dbReference type="NCBI Taxonomy" id="172907"/>
    <lineage>
        <taxon>Eukaryota</taxon>
        <taxon>Metazoa</taxon>
        <taxon>Chordata</taxon>
        <taxon>Craniata</taxon>
        <taxon>Vertebrata</taxon>
        <taxon>Euteleostomi</taxon>
        <taxon>Actinopterygii</taxon>
        <taxon>Neopterygii</taxon>
        <taxon>Teleostei</taxon>
        <taxon>Ostariophysi</taxon>
        <taxon>Cypriniformes</taxon>
        <taxon>Cyprinidae</taxon>
        <taxon>Labeoninae</taxon>
        <taxon>Labeonini</taxon>
        <taxon>Cirrhinus</taxon>
    </lineage>
</organism>
<gene>
    <name evidence="3" type="ORF">QQF64_002905</name>
</gene>
<evidence type="ECO:0000256" key="1">
    <source>
        <dbReference type="SAM" id="MobiDB-lite"/>
    </source>
</evidence>
<evidence type="ECO:0000259" key="2">
    <source>
        <dbReference type="Pfam" id="PF00078"/>
    </source>
</evidence>
<dbReference type="InterPro" id="IPR000477">
    <property type="entry name" value="RT_dom"/>
</dbReference>
<keyword evidence="4" id="KW-1185">Reference proteome</keyword>
<evidence type="ECO:0000313" key="4">
    <source>
        <dbReference type="Proteomes" id="UP001558613"/>
    </source>
</evidence>
<protein>
    <recommendedName>
        <fullName evidence="2">Reverse transcriptase domain-containing protein</fullName>
    </recommendedName>
</protein>
<name>A0ABR3MRI5_9TELE</name>
<dbReference type="Proteomes" id="UP001558613">
    <property type="component" value="Unassembled WGS sequence"/>
</dbReference>
<dbReference type="Pfam" id="PF00078">
    <property type="entry name" value="RVT_1"/>
    <property type="match status" value="1"/>
</dbReference>
<sequence length="226" mass="25375">MQEEPGPESSHSAQTHHKVNSKPGFQNNVRLSLGQTQHQIQGDLLQLLWKIIKVIWRRGKVAQQWRHAEEVWIPKEENSSNIEQFRNKYIDTAVQKGRIPKVPGCIEHTGVITQLIQEAREGGGDLAVLWLDLANAYGSIPHKVVETSLTRHHVPEKIRGLILNYYSCFNLRVTSGATTSAFHRLEKGIITGCTISVILFTLAMNMLVKSAKVECRGPLSQSGVRQ</sequence>
<dbReference type="EMBL" id="JAYMGO010000010">
    <property type="protein sequence ID" value="KAL1267230.1"/>
    <property type="molecule type" value="Genomic_DNA"/>
</dbReference>
<dbReference type="PANTHER" id="PTHR19446">
    <property type="entry name" value="REVERSE TRANSCRIPTASES"/>
    <property type="match status" value="1"/>
</dbReference>
<evidence type="ECO:0000313" key="3">
    <source>
        <dbReference type="EMBL" id="KAL1267230.1"/>
    </source>
</evidence>